<dbReference type="RefSeq" id="WP_007140692.1">
    <property type="nucleotide sequence ID" value="NZ_AOLZ01000022.1"/>
</dbReference>
<reference evidence="3 6" key="1">
    <citation type="journal article" date="2011" name="J. Bacteriol.">
        <title>Genome sequence of Halobiforma lacisalsi AJ5, an extremely halophilic archaeon which harbors a bop gene.</title>
        <authorList>
            <person name="Jiang X."/>
            <person name="Wang S."/>
            <person name="Cheng H."/>
            <person name="Huo Y."/>
            <person name="Zhang X."/>
            <person name="Zhu X."/>
            <person name="Han X."/>
            <person name="Ni P."/>
            <person name="Wu M."/>
        </authorList>
    </citation>
    <scope>NUCLEOTIDE SEQUENCE [LARGE SCALE GENOMIC DNA]</scope>
    <source>
        <strain evidence="3 6">AJ5</strain>
    </source>
</reference>
<keyword evidence="2" id="KW-1133">Transmembrane helix</keyword>
<evidence type="ECO:0000313" key="3">
    <source>
        <dbReference type="EMBL" id="APW99693.1"/>
    </source>
</evidence>
<evidence type="ECO:0000256" key="1">
    <source>
        <dbReference type="SAM" id="MobiDB-lite"/>
    </source>
</evidence>
<dbReference type="EMBL" id="CP019285">
    <property type="protein sequence ID" value="APW99693.1"/>
    <property type="molecule type" value="Genomic_DNA"/>
</dbReference>
<dbReference type="eggNOG" id="arCOG04652">
    <property type="taxonomic scope" value="Archaea"/>
</dbReference>
<dbReference type="AlphaFoldDB" id="M0LRB3"/>
<dbReference type="KEGG" id="hlc:CHINAEXTREME18795"/>
<dbReference type="Proteomes" id="UP000011555">
    <property type="component" value="Unassembled WGS sequence"/>
</dbReference>
<sequence>MRQGTSTSNERGQAYTLEGFIGAMIVLTAVLLALQSVVITPTTGGAADRSVQAQIQQETQDALVVAAATDDEANLSAMVRHWDGDGGFNGTDQPGPKEEVYTVEDFSKKFVLGEVLDKRFTEAGQNYNVELHYLNETATDDRVHENRSLVVQGSPSSDAVTASYTVSLFDNQSVSSDEGTADTISEAADNDSESIPRLDDTGDELYNVVEVRVIVW</sequence>
<gene>
    <name evidence="4" type="ORF">C445_04748</name>
    <name evidence="3" type="ORF">CHINAEXTREME_18795</name>
</gene>
<proteinExistence type="predicted"/>
<keyword evidence="2" id="KW-0812">Transmembrane</keyword>
<dbReference type="InterPro" id="IPR055712">
    <property type="entry name" value="DUF7288"/>
</dbReference>
<evidence type="ECO:0000313" key="6">
    <source>
        <dbReference type="Proteomes" id="UP000186547"/>
    </source>
</evidence>
<dbReference type="PATRIC" id="fig|358396.7.peg.971"/>
<dbReference type="STRING" id="358396.CHINAEXTREME_18795"/>
<feature type="transmembrane region" description="Helical" evidence="2">
    <location>
        <begin position="20"/>
        <end position="39"/>
    </location>
</feature>
<accession>M0LRB3</accession>
<keyword evidence="2" id="KW-0472">Membrane</keyword>
<dbReference type="EMBL" id="AOLZ01000022">
    <property type="protein sequence ID" value="EMA36137.1"/>
    <property type="molecule type" value="Genomic_DNA"/>
</dbReference>
<name>M0LRB3_NATLA</name>
<reference evidence="4 5" key="2">
    <citation type="journal article" date="2014" name="PLoS Genet.">
        <title>Phylogenetically driven sequencing of extremely halophilic archaea reveals strategies for static and dynamic osmo-response.</title>
        <authorList>
            <person name="Becker E.A."/>
            <person name="Seitzer P.M."/>
            <person name="Tritt A."/>
            <person name="Larsen D."/>
            <person name="Krusor M."/>
            <person name="Yao A.I."/>
            <person name="Wu D."/>
            <person name="Madern D."/>
            <person name="Eisen J.A."/>
            <person name="Darling A.E."/>
            <person name="Facciotti M.T."/>
        </authorList>
    </citation>
    <scope>NUCLEOTIDE SEQUENCE [LARGE SCALE GENOMIC DNA]</scope>
    <source>
        <strain evidence="4 5">AJ5</strain>
    </source>
</reference>
<evidence type="ECO:0000313" key="4">
    <source>
        <dbReference type="EMBL" id="EMA36137.1"/>
    </source>
</evidence>
<dbReference type="GeneID" id="30923217"/>
<evidence type="ECO:0000256" key="2">
    <source>
        <dbReference type="SAM" id="Phobius"/>
    </source>
</evidence>
<reference evidence="3" key="3">
    <citation type="submission" date="2017-01" db="EMBL/GenBank/DDBJ databases">
        <authorList>
            <person name="Mah S.A."/>
            <person name="Swanson W.J."/>
            <person name="Moy G.W."/>
            <person name="Vacquier V.D."/>
        </authorList>
    </citation>
    <scope>NUCLEOTIDE SEQUENCE</scope>
    <source>
        <strain evidence="3">AJ5</strain>
    </source>
</reference>
<dbReference type="Pfam" id="PF23959">
    <property type="entry name" value="DUF7288"/>
    <property type="match status" value="1"/>
</dbReference>
<evidence type="ECO:0000313" key="5">
    <source>
        <dbReference type="Proteomes" id="UP000011555"/>
    </source>
</evidence>
<organism evidence="4 5">
    <name type="scientific">Natronobacterium lacisalsi AJ5</name>
    <dbReference type="NCBI Taxonomy" id="358396"/>
    <lineage>
        <taxon>Archaea</taxon>
        <taxon>Methanobacteriati</taxon>
        <taxon>Methanobacteriota</taxon>
        <taxon>Stenosarchaea group</taxon>
        <taxon>Halobacteria</taxon>
        <taxon>Halobacteriales</taxon>
        <taxon>Natrialbaceae</taxon>
        <taxon>Natronobacterium</taxon>
    </lineage>
</organism>
<feature type="region of interest" description="Disordered" evidence="1">
    <location>
        <begin position="173"/>
        <end position="198"/>
    </location>
</feature>
<dbReference type="Proteomes" id="UP000186547">
    <property type="component" value="Chromosome"/>
</dbReference>
<protein>
    <submittedName>
        <fullName evidence="4">Uncharacterized protein</fullName>
    </submittedName>
</protein>
<keyword evidence="5" id="KW-1185">Reference proteome</keyword>